<protein>
    <submittedName>
        <fullName evidence="1">Uncharacterized protein</fullName>
    </submittedName>
</protein>
<evidence type="ECO:0000313" key="1">
    <source>
        <dbReference type="EMBL" id="MBL0427699.1"/>
    </source>
</evidence>
<organism evidence="1 2">
    <name type="scientific">Ramlibacter alkalitolerans</name>
    <dbReference type="NCBI Taxonomy" id="2039631"/>
    <lineage>
        <taxon>Bacteria</taxon>
        <taxon>Pseudomonadati</taxon>
        <taxon>Pseudomonadota</taxon>
        <taxon>Betaproteobacteria</taxon>
        <taxon>Burkholderiales</taxon>
        <taxon>Comamonadaceae</taxon>
        <taxon>Ramlibacter</taxon>
    </lineage>
</organism>
<sequence>MATPTCIAHACALRYRADGEKGMPILEPATVIPNPRDTHRLDFKFADGSELVVQFAQDGPCRGSVYLAWGDGK</sequence>
<dbReference type="Proteomes" id="UP000622707">
    <property type="component" value="Unassembled WGS sequence"/>
</dbReference>
<dbReference type="RefSeq" id="WP_201692333.1">
    <property type="nucleotide sequence ID" value="NZ_JAEQND010000013.1"/>
</dbReference>
<name>A0ABS1JTR7_9BURK</name>
<keyword evidence="2" id="KW-1185">Reference proteome</keyword>
<gene>
    <name evidence="1" type="ORF">JI746_21470</name>
</gene>
<dbReference type="EMBL" id="JAEQND010000013">
    <property type="protein sequence ID" value="MBL0427699.1"/>
    <property type="molecule type" value="Genomic_DNA"/>
</dbReference>
<accession>A0ABS1JTR7</accession>
<evidence type="ECO:0000313" key="2">
    <source>
        <dbReference type="Proteomes" id="UP000622707"/>
    </source>
</evidence>
<reference evidence="1 2" key="1">
    <citation type="journal article" date="2017" name="Int. J. Syst. Evol. Microbiol.">
        <title>Ramlibacter alkalitolerans sp. nov., alkali-tolerant bacterium isolated from soil of ginseng.</title>
        <authorList>
            <person name="Lee D.H."/>
            <person name="Cha C.J."/>
        </authorList>
    </citation>
    <scope>NUCLEOTIDE SEQUENCE [LARGE SCALE GENOMIC DNA]</scope>
    <source>
        <strain evidence="1 2">KACC 19305</strain>
    </source>
</reference>
<proteinExistence type="predicted"/>
<comment type="caution">
    <text evidence="1">The sequence shown here is derived from an EMBL/GenBank/DDBJ whole genome shotgun (WGS) entry which is preliminary data.</text>
</comment>